<dbReference type="STRING" id="1189621.A3SI_15236"/>
<dbReference type="OrthoDB" id="1419682at2"/>
<keyword evidence="2" id="KW-1185">Reference proteome</keyword>
<accession>I5BYZ2</accession>
<dbReference type="EMBL" id="AJYA01000039">
    <property type="protein sequence ID" value="EIM74794.1"/>
    <property type="molecule type" value="Genomic_DNA"/>
</dbReference>
<proteinExistence type="predicted"/>
<reference evidence="1 2" key="1">
    <citation type="submission" date="2012-05" db="EMBL/GenBank/DDBJ databases">
        <title>Genome sequence of Nitritalea halalkaliphila LW7.</title>
        <authorList>
            <person name="Jangir P.K."/>
            <person name="Singh A."/>
            <person name="Shivaji S."/>
            <person name="Sharma R."/>
        </authorList>
    </citation>
    <scope>NUCLEOTIDE SEQUENCE [LARGE SCALE GENOMIC DNA]</scope>
    <source>
        <strain evidence="1 2">LW7</strain>
    </source>
</reference>
<sequence length="100" mass="11023">MRVAVPQGTSLQFAQIEIPINMRYKVLDRREGGFFIAGGVSHMMYANQQATATFAVPNFNAQGVEASSMSETFTNTFSPDTDSGAEMVNSYSSRWVTNRT</sequence>
<name>I5BYZ2_9BACT</name>
<dbReference type="RefSeq" id="WP_009056365.1">
    <property type="nucleotide sequence ID" value="NZ_AJYA01000039.1"/>
</dbReference>
<gene>
    <name evidence="1" type="ORF">A3SI_15236</name>
</gene>
<dbReference type="AlphaFoldDB" id="I5BYZ2"/>
<dbReference type="Proteomes" id="UP000005551">
    <property type="component" value="Unassembled WGS sequence"/>
</dbReference>
<protein>
    <submittedName>
        <fullName evidence="1">Uncharacterized protein</fullName>
    </submittedName>
</protein>
<organism evidence="1 2">
    <name type="scientific">Nitritalea halalkaliphila LW7</name>
    <dbReference type="NCBI Taxonomy" id="1189621"/>
    <lineage>
        <taxon>Bacteria</taxon>
        <taxon>Pseudomonadati</taxon>
        <taxon>Bacteroidota</taxon>
        <taxon>Cytophagia</taxon>
        <taxon>Cytophagales</taxon>
        <taxon>Cyclobacteriaceae</taxon>
        <taxon>Nitritalea</taxon>
    </lineage>
</organism>
<evidence type="ECO:0000313" key="2">
    <source>
        <dbReference type="Proteomes" id="UP000005551"/>
    </source>
</evidence>
<evidence type="ECO:0000313" key="1">
    <source>
        <dbReference type="EMBL" id="EIM74794.1"/>
    </source>
</evidence>
<comment type="caution">
    <text evidence="1">The sequence shown here is derived from an EMBL/GenBank/DDBJ whole genome shotgun (WGS) entry which is preliminary data.</text>
</comment>